<evidence type="ECO:0000259" key="9">
    <source>
        <dbReference type="Pfam" id="PF00218"/>
    </source>
</evidence>
<dbReference type="InterPro" id="IPR001468">
    <property type="entry name" value="Indole-3-GlycerolPSynthase_CS"/>
</dbReference>
<comment type="pathway">
    <text evidence="2">Amino-acid biosynthesis; L-tryptophan biosynthesis; L-tryptophan from chorismate: step 4/5.</text>
</comment>
<dbReference type="PANTHER" id="PTHR22854:SF2">
    <property type="entry name" value="INDOLE-3-GLYCEROL-PHOSPHATE SYNTHASE"/>
    <property type="match status" value="1"/>
</dbReference>
<accession>A0A3B0T6D1</accession>
<protein>
    <recommendedName>
        <fullName evidence="3">indole-3-glycerol-phosphate synthase</fullName>
        <ecNumber evidence="3">4.1.1.48</ecNumber>
    </recommendedName>
</protein>
<name>A0A3B0T6D1_9ZZZZ</name>
<keyword evidence="4" id="KW-0028">Amino-acid biosynthesis</keyword>
<sequence length="263" mass="28845">MAILDKIIETKKVEVTNLKKITSIRELCQTPMYSRKCNSLAKSLLSPEASGIIAEFKQKSPSKGVINESGFVEEVTKGYVAAGASGLSVLTDFEYFGGNMVNLVKAREANPDTPLLRKDFMVDPIQIYEAKAYGADVILLIAACLENNQLKELAQTAKEIGLEVLVEVHNEQELEKVEGKVDLIGVNNRNLKTFEVDIETSVRLSALIPESVVKISESGLSEAKSIVRLRENGFDGFLIGETFMKTGNPAKACSEFIAEVKRI</sequence>
<reference evidence="10" key="1">
    <citation type="submission" date="2018-06" db="EMBL/GenBank/DDBJ databases">
        <authorList>
            <person name="Zhirakovskaya E."/>
        </authorList>
    </citation>
    <scope>NUCLEOTIDE SEQUENCE</scope>
</reference>
<dbReference type="Pfam" id="PF00218">
    <property type="entry name" value="IGPS"/>
    <property type="match status" value="1"/>
</dbReference>
<dbReference type="GO" id="GO:0004425">
    <property type="term" value="F:indole-3-glycerol-phosphate synthase activity"/>
    <property type="evidence" value="ECO:0007669"/>
    <property type="project" value="UniProtKB-EC"/>
</dbReference>
<dbReference type="CDD" id="cd00331">
    <property type="entry name" value="IGPS"/>
    <property type="match status" value="1"/>
</dbReference>
<dbReference type="InterPro" id="IPR045186">
    <property type="entry name" value="Indole-3-glycerol_P_synth"/>
</dbReference>
<keyword evidence="5" id="KW-0210">Decarboxylase</keyword>
<dbReference type="InterPro" id="IPR013798">
    <property type="entry name" value="Indole-3-glycerol_P_synth_dom"/>
</dbReference>
<dbReference type="InterPro" id="IPR013785">
    <property type="entry name" value="Aldolase_TIM"/>
</dbReference>
<dbReference type="NCBIfam" id="NF001377">
    <property type="entry name" value="PRK00278.2-4"/>
    <property type="match status" value="1"/>
</dbReference>
<dbReference type="UniPathway" id="UPA00035">
    <property type="reaction ID" value="UER00043"/>
</dbReference>
<evidence type="ECO:0000256" key="2">
    <source>
        <dbReference type="ARBA" id="ARBA00004696"/>
    </source>
</evidence>
<dbReference type="HAMAP" id="MF_00134_B">
    <property type="entry name" value="IGPS_B"/>
    <property type="match status" value="1"/>
</dbReference>
<dbReference type="EMBL" id="UOEP01000024">
    <property type="protein sequence ID" value="VAW13558.1"/>
    <property type="molecule type" value="Genomic_DNA"/>
</dbReference>
<keyword evidence="7" id="KW-0057">Aromatic amino acid biosynthesis</keyword>
<evidence type="ECO:0000313" key="10">
    <source>
        <dbReference type="EMBL" id="VAW13558.1"/>
    </source>
</evidence>
<dbReference type="SUPFAM" id="SSF51366">
    <property type="entry name" value="Ribulose-phoshate binding barrel"/>
    <property type="match status" value="1"/>
</dbReference>
<evidence type="ECO:0000256" key="3">
    <source>
        <dbReference type="ARBA" id="ARBA00012362"/>
    </source>
</evidence>
<proteinExistence type="inferred from homology"/>
<evidence type="ECO:0000256" key="4">
    <source>
        <dbReference type="ARBA" id="ARBA00022605"/>
    </source>
</evidence>
<dbReference type="AlphaFoldDB" id="A0A3B0T6D1"/>
<feature type="domain" description="Indole-3-glycerol phosphate synthase" evidence="9">
    <location>
        <begin position="4"/>
        <end position="254"/>
    </location>
</feature>
<dbReference type="EC" id="4.1.1.48" evidence="3"/>
<dbReference type="PANTHER" id="PTHR22854">
    <property type="entry name" value="TRYPTOPHAN BIOSYNTHESIS PROTEIN"/>
    <property type="match status" value="1"/>
</dbReference>
<evidence type="ECO:0000256" key="7">
    <source>
        <dbReference type="ARBA" id="ARBA00023141"/>
    </source>
</evidence>
<dbReference type="PROSITE" id="PS00614">
    <property type="entry name" value="IGPS"/>
    <property type="match status" value="1"/>
</dbReference>
<organism evidence="10">
    <name type="scientific">hydrothermal vent metagenome</name>
    <dbReference type="NCBI Taxonomy" id="652676"/>
    <lineage>
        <taxon>unclassified sequences</taxon>
        <taxon>metagenomes</taxon>
        <taxon>ecological metagenomes</taxon>
    </lineage>
</organism>
<evidence type="ECO:0000256" key="8">
    <source>
        <dbReference type="ARBA" id="ARBA00023239"/>
    </source>
</evidence>
<evidence type="ECO:0000256" key="6">
    <source>
        <dbReference type="ARBA" id="ARBA00022822"/>
    </source>
</evidence>
<evidence type="ECO:0000256" key="5">
    <source>
        <dbReference type="ARBA" id="ARBA00022793"/>
    </source>
</evidence>
<keyword evidence="8 10" id="KW-0456">Lyase</keyword>
<keyword evidence="6" id="KW-0822">Tryptophan biosynthesis</keyword>
<dbReference type="GO" id="GO:0000162">
    <property type="term" value="P:L-tryptophan biosynthetic process"/>
    <property type="evidence" value="ECO:0007669"/>
    <property type="project" value="UniProtKB-UniPathway"/>
</dbReference>
<dbReference type="FunFam" id="3.20.20.70:FF:000024">
    <property type="entry name" value="Indole-3-glycerol phosphate synthase"/>
    <property type="match status" value="1"/>
</dbReference>
<dbReference type="InterPro" id="IPR011060">
    <property type="entry name" value="RibuloseP-bd_barrel"/>
</dbReference>
<dbReference type="GO" id="GO:0004640">
    <property type="term" value="F:phosphoribosylanthranilate isomerase activity"/>
    <property type="evidence" value="ECO:0007669"/>
    <property type="project" value="TreeGrafter"/>
</dbReference>
<evidence type="ECO:0000256" key="1">
    <source>
        <dbReference type="ARBA" id="ARBA00001633"/>
    </source>
</evidence>
<gene>
    <name evidence="10" type="ORF">MNBD_BACTEROID01-395</name>
</gene>
<comment type="catalytic activity">
    <reaction evidence="1">
        <text>1-(2-carboxyphenylamino)-1-deoxy-D-ribulose 5-phosphate + H(+) = (1S,2R)-1-C-(indol-3-yl)glycerol 3-phosphate + CO2 + H2O</text>
        <dbReference type="Rhea" id="RHEA:23476"/>
        <dbReference type="ChEBI" id="CHEBI:15377"/>
        <dbReference type="ChEBI" id="CHEBI:15378"/>
        <dbReference type="ChEBI" id="CHEBI:16526"/>
        <dbReference type="ChEBI" id="CHEBI:58613"/>
        <dbReference type="ChEBI" id="CHEBI:58866"/>
        <dbReference type="EC" id="4.1.1.48"/>
    </reaction>
</comment>
<dbReference type="Gene3D" id="3.20.20.70">
    <property type="entry name" value="Aldolase class I"/>
    <property type="match status" value="1"/>
</dbReference>